<dbReference type="InterPro" id="IPR006330">
    <property type="entry name" value="Ado/ade_deaminase"/>
</dbReference>
<feature type="domain" description="Adenosine deaminase" evidence="7">
    <location>
        <begin position="355"/>
        <end position="421"/>
    </location>
</feature>
<dbReference type="GO" id="GO:0046872">
    <property type="term" value="F:metal ion binding"/>
    <property type="evidence" value="ECO:0007669"/>
    <property type="project" value="UniProtKB-KW"/>
</dbReference>
<accession>A0A841FQH8</accession>
<dbReference type="EMBL" id="JACHGT010000015">
    <property type="protein sequence ID" value="MBB6038094.1"/>
    <property type="molecule type" value="Genomic_DNA"/>
</dbReference>
<protein>
    <recommendedName>
        <fullName evidence="3">adenosine deaminase</fullName>
        <ecNumber evidence="3">3.5.4.4</ecNumber>
    </recommendedName>
</protein>
<dbReference type="GO" id="GO:0005829">
    <property type="term" value="C:cytosol"/>
    <property type="evidence" value="ECO:0007669"/>
    <property type="project" value="TreeGrafter"/>
</dbReference>
<dbReference type="PANTHER" id="PTHR11409:SF43">
    <property type="entry name" value="ADENOSINE DEAMINASE"/>
    <property type="match status" value="1"/>
</dbReference>
<dbReference type="RefSeq" id="WP_184790900.1">
    <property type="nucleotide sequence ID" value="NZ_BONT01000048.1"/>
</dbReference>
<feature type="domain" description="Adenosine deaminase" evidence="7">
    <location>
        <begin position="88"/>
        <end position="280"/>
    </location>
</feature>
<keyword evidence="6" id="KW-0862">Zinc</keyword>
<dbReference type="EC" id="3.5.4.4" evidence="3"/>
<dbReference type="SUPFAM" id="SSF51556">
    <property type="entry name" value="Metallo-dependent hydrolases"/>
    <property type="match status" value="1"/>
</dbReference>
<name>A0A841FQH8_9ACTN</name>
<comment type="caution">
    <text evidence="8">The sequence shown here is derived from an EMBL/GenBank/DDBJ whole genome shotgun (WGS) entry which is preliminary data.</text>
</comment>
<reference evidence="8 9" key="1">
    <citation type="submission" date="2020-08" db="EMBL/GenBank/DDBJ databases">
        <title>Genomic Encyclopedia of Type Strains, Phase IV (KMG-IV): sequencing the most valuable type-strain genomes for metagenomic binning, comparative biology and taxonomic classification.</title>
        <authorList>
            <person name="Goeker M."/>
        </authorList>
    </citation>
    <scope>NUCLEOTIDE SEQUENCE [LARGE SCALE GENOMIC DNA]</scope>
    <source>
        <strain evidence="8 9">YIM 65646</strain>
    </source>
</reference>
<keyword evidence="4" id="KW-0479">Metal-binding</keyword>
<dbReference type="Gene3D" id="3.20.20.140">
    <property type="entry name" value="Metal-dependent hydrolases"/>
    <property type="match status" value="1"/>
</dbReference>
<evidence type="ECO:0000256" key="4">
    <source>
        <dbReference type="ARBA" id="ARBA00022723"/>
    </source>
</evidence>
<sequence length="456" mass="49003">MEAPPHGRGDLVELHLHLYGCIRPADLLRHIVAADPALLTWDGYEQAMSDAYGTVPAARELIERHRAGDPSAEAAFAELFVMGEADAGNFARFSAKFQLLFIASLVAGRRGSLTDIAAEVAAFTAGIRADHARQGIGHAEIRCLLGEDLRLPVNAVIIDTLLDSFGPNERLVLSLDRADPWPGWERVQELALGPRGETIVGIDFCHVEEGHPPKNFARLFAAVAAFNTAHPERALAVLHHVGESFTDKSLESAVRWVQQAAEFGAHRLGHAIALGIDPAVYGEHTRTESAAERLDQIDYDLAHAEGLATAGVLVDAEALLAERAALAEGPADATVAVVYDVARLAEVRLRQRYAMARVRAAGAVVEVCPTSNLRIGGILDPAHHPVHRFQAEGLPYVVSSDDPGIFGTTLSEELDWVCAHTGGGAGLRRELLRRAWDSRSEVLSGRTSAVTGAIHP</sequence>
<evidence type="ECO:0000313" key="9">
    <source>
        <dbReference type="Proteomes" id="UP000548476"/>
    </source>
</evidence>
<dbReference type="AlphaFoldDB" id="A0A841FQH8"/>
<evidence type="ECO:0000256" key="1">
    <source>
        <dbReference type="ARBA" id="ARBA00001947"/>
    </source>
</evidence>
<evidence type="ECO:0000256" key="5">
    <source>
        <dbReference type="ARBA" id="ARBA00022801"/>
    </source>
</evidence>
<dbReference type="Pfam" id="PF00962">
    <property type="entry name" value="A_deaminase"/>
    <property type="match status" value="2"/>
</dbReference>
<organism evidence="8 9">
    <name type="scientific">Phytomonospora endophytica</name>
    <dbReference type="NCBI Taxonomy" id="714109"/>
    <lineage>
        <taxon>Bacteria</taxon>
        <taxon>Bacillati</taxon>
        <taxon>Actinomycetota</taxon>
        <taxon>Actinomycetes</taxon>
        <taxon>Micromonosporales</taxon>
        <taxon>Micromonosporaceae</taxon>
        <taxon>Phytomonospora</taxon>
    </lineage>
</organism>
<keyword evidence="9" id="KW-1185">Reference proteome</keyword>
<dbReference type="GO" id="GO:0006154">
    <property type="term" value="P:adenosine catabolic process"/>
    <property type="evidence" value="ECO:0007669"/>
    <property type="project" value="TreeGrafter"/>
</dbReference>
<evidence type="ECO:0000313" key="8">
    <source>
        <dbReference type="EMBL" id="MBB6038094.1"/>
    </source>
</evidence>
<dbReference type="InterPro" id="IPR001365">
    <property type="entry name" value="A_deaminase_dom"/>
</dbReference>
<gene>
    <name evidence="8" type="ORF">HNR73_005974</name>
</gene>
<dbReference type="Proteomes" id="UP000548476">
    <property type="component" value="Unassembled WGS sequence"/>
</dbReference>
<dbReference type="GO" id="GO:0043103">
    <property type="term" value="P:hypoxanthine salvage"/>
    <property type="evidence" value="ECO:0007669"/>
    <property type="project" value="TreeGrafter"/>
</dbReference>
<proteinExistence type="inferred from homology"/>
<evidence type="ECO:0000256" key="3">
    <source>
        <dbReference type="ARBA" id="ARBA00012784"/>
    </source>
</evidence>
<evidence type="ECO:0000256" key="2">
    <source>
        <dbReference type="ARBA" id="ARBA00006676"/>
    </source>
</evidence>
<evidence type="ECO:0000256" key="6">
    <source>
        <dbReference type="ARBA" id="ARBA00022833"/>
    </source>
</evidence>
<dbReference type="PANTHER" id="PTHR11409">
    <property type="entry name" value="ADENOSINE DEAMINASE"/>
    <property type="match status" value="1"/>
</dbReference>
<keyword evidence="5" id="KW-0378">Hydrolase</keyword>
<dbReference type="GO" id="GO:0046103">
    <property type="term" value="P:inosine biosynthetic process"/>
    <property type="evidence" value="ECO:0007669"/>
    <property type="project" value="TreeGrafter"/>
</dbReference>
<comment type="cofactor">
    <cofactor evidence="1">
        <name>Zn(2+)</name>
        <dbReference type="ChEBI" id="CHEBI:29105"/>
    </cofactor>
</comment>
<dbReference type="GO" id="GO:0004000">
    <property type="term" value="F:adenosine deaminase activity"/>
    <property type="evidence" value="ECO:0007669"/>
    <property type="project" value="TreeGrafter"/>
</dbReference>
<dbReference type="InterPro" id="IPR032466">
    <property type="entry name" value="Metal_Hydrolase"/>
</dbReference>
<comment type="similarity">
    <text evidence="2">Belongs to the metallo-dependent hydrolases superfamily. Adenosine and AMP deaminases family.</text>
</comment>
<evidence type="ECO:0000259" key="7">
    <source>
        <dbReference type="Pfam" id="PF00962"/>
    </source>
</evidence>